<dbReference type="AlphaFoldDB" id="A0A0E9U3B5"/>
<evidence type="ECO:0000313" key="1">
    <source>
        <dbReference type="EMBL" id="JAH60399.1"/>
    </source>
</evidence>
<proteinExistence type="predicted"/>
<dbReference type="EMBL" id="GBXM01048178">
    <property type="protein sequence ID" value="JAH60399.1"/>
    <property type="molecule type" value="Transcribed_RNA"/>
</dbReference>
<reference evidence="1" key="2">
    <citation type="journal article" date="2015" name="Fish Shellfish Immunol.">
        <title>Early steps in the European eel (Anguilla anguilla)-Vibrio vulnificus interaction in the gills: Role of the RtxA13 toxin.</title>
        <authorList>
            <person name="Callol A."/>
            <person name="Pajuelo D."/>
            <person name="Ebbesson L."/>
            <person name="Teles M."/>
            <person name="MacKenzie S."/>
            <person name="Amaro C."/>
        </authorList>
    </citation>
    <scope>NUCLEOTIDE SEQUENCE</scope>
</reference>
<accession>A0A0E9U3B5</accession>
<reference evidence="1" key="1">
    <citation type="submission" date="2014-11" db="EMBL/GenBank/DDBJ databases">
        <authorList>
            <person name="Amaro Gonzalez C."/>
        </authorList>
    </citation>
    <scope>NUCLEOTIDE SEQUENCE</scope>
</reference>
<sequence length="17" mass="2116">MCEVLKFIFWVPILETF</sequence>
<name>A0A0E9U3B5_ANGAN</name>
<organism evidence="1">
    <name type="scientific">Anguilla anguilla</name>
    <name type="common">European freshwater eel</name>
    <name type="synonym">Muraena anguilla</name>
    <dbReference type="NCBI Taxonomy" id="7936"/>
    <lineage>
        <taxon>Eukaryota</taxon>
        <taxon>Metazoa</taxon>
        <taxon>Chordata</taxon>
        <taxon>Craniata</taxon>
        <taxon>Vertebrata</taxon>
        <taxon>Euteleostomi</taxon>
        <taxon>Actinopterygii</taxon>
        <taxon>Neopterygii</taxon>
        <taxon>Teleostei</taxon>
        <taxon>Anguilliformes</taxon>
        <taxon>Anguillidae</taxon>
        <taxon>Anguilla</taxon>
    </lineage>
</organism>
<protein>
    <submittedName>
        <fullName evidence="1">Uncharacterized protein</fullName>
    </submittedName>
</protein>